<evidence type="ECO:0000313" key="3">
    <source>
        <dbReference type="Proteomes" id="UP000261540"/>
    </source>
</evidence>
<feature type="region of interest" description="Disordered" evidence="1">
    <location>
        <begin position="94"/>
        <end position="118"/>
    </location>
</feature>
<dbReference type="AlphaFoldDB" id="A0A3B3S579"/>
<protein>
    <submittedName>
        <fullName evidence="2">Apolipoprotein F</fullName>
    </submittedName>
</protein>
<dbReference type="GO" id="GO:0008203">
    <property type="term" value="P:cholesterol metabolic process"/>
    <property type="evidence" value="ECO:0007669"/>
    <property type="project" value="TreeGrafter"/>
</dbReference>
<feature type="compositionally biased region" description="Basic and acidic residues" evidence="1">
    <location>
        <begin position="1"/>
        <end position="12"/>
    </location>
</feature>
<reference evidence="2" key="1">
    <citation type="submission" date="2025-08" db="UniProtKB">
        <authorList>
            <consortium name="Ensembl"/>
        </authorList>
    </citation>
    <scope>IDENTIFICATION</scope>
</reference>
<organism evidence="2 3">
    <name type="scientific">Paramormyrops kingsleyae</name>
    <dbReference type="NCBI Taxonomy" id="1676925"/>
    <lineage>
        <taxon>Eukaryota</taxon>
        <taxon>Metazoa</taxon>
        <taxon>Chordata</taxon>
        <taxon>Craniata</taxon>
        <taxon>Vertebrata</taxon>
        <taxon>Euteleostomi</taxon>
        <taxon>Actinopterygii</taxon>
        <taxon>Neopterygii</taxon>
        <taxon>Teleostei</taxon>
        <taxon>Osteoglossocephala</taxon>
        <taxon>Osteoglossomorpha</taxon>
        <taxon>Osteoglossiformes</taxon>
        <taxon>Mormyridae</taxon>
        <taxon>Paramormyrops</taxon>
    </lineage>
</organism>
<accession>A0A3B3S579</accession>
<reference evidence="2" key="2">
    <citation type="submission" date="2025-09" db="UniProtKB">
        <authorList>
            <consortium name="Ensembl"/>
        </authorList>
    </citation>
    <scope>IDENTIFICATION</scope>
</reference>
<dbReference type="CTD" id="319"/>
<dbReference type="GeneTree" id="ENSGT00500000045104"/>
<name>A0A3B3S579_9TELE</name>
<dbReference type="PANTHER" id="PTHR15011:SF3">
    <property type="entry name" value="APOLIPOPROTEIN F"/>
    <property type="match status" value="1"/>
</dbReference>
<dbReference type="Pfam" id="PF15148">
    <property type="entry name" value="Apolipo_F"/>
    <property type="match status" value="2"/>
</dbReference>
<dbReference type="InterPro" id="IPR026114">
    <property type="entry name" value="APOF"/>
</dbReference>
<evidence type="ECO:0000313" key="2">
    <source>
        <dbReference type="Ensembl" id="ENSPKIP00000025325.1"/>
    </source>
</evidence>
<dbReference type="STRING" id="1676925.ENSPKIP00000025325"/>
<evidence type="ECO:0000256" key="1">
    <source>
        <dbReference type="SAM" id="MobiDB-lite"/>
    </source>
</evidence>
<dbReference type="Proteomes" id="UP000261540">
    <property type="component" value="Unplaced"/>
</dbReference>
<dbReference type="Ensembl" id="ENSPKIT00000006057.1">
    <property type="protein sequence ID" value="ENSPKIP00000025325.1"/>
    <property type="gene ID" value="ENSPKIG00000008244.1"/>
</dbReference>
<dbReference type="KEGG" id="pki:111853989"/>
<dbReference type="PANTHER" id="PTHR15011">
    <property type="entry name" value="APOLIPOPROTEIN F"/>
    <property type="match status" value="1"/>
</dbReference>
<dbReference type="GO" id="GO:0005615">
    <property type="term" value="C:extracellular space"/>
    <property type="evidence" value="ECO:0007669"/>
    <property type="project" value="TreeGrafter"/>
</dbReference>
<dbReference type="OrthoDB" id="9895613at2759"/>
<sequence length="462" mass="50373">MSEWEGAHRDTVKQPGAHRHQTRDICLRMLELHHPGDCDGMANPKLKWLIVIQLLLLECIHSQPATPPGRKVLRYQNMTLEGDRKPELLLTASGPTLQAGLPGSPGPDGDSGIEEETPEGTLRLVRSIMMMLREKMRPISLEGSISCEELLATATLDSSASALFPRELLGLSLVPVLVAAGCSREAQVLVLQLFEILGQEDTEELLLDLDELLERNRRLQATSSPSGAWRESHLRAVMFNIQQLARTEEEWGQNLGDRVTGGDDECQGWIRVNGTQLLGQTAEEEGEMAAAVRACELLGHKCAGVSPGVTLGLYRAVLRRQSRVVPSTGSESWIRECGLPRAGRVTRSTEQDCVDKREERVYSVVEWIPAVSTLYGLGTAVYYASVNCSTTAKERALLSAVDLGTDALMAVTGGTVGVAGYALGAGVKTGVKAGIKYLLKNMNSKEDIIMNQNIWSTTFTIE</sequence>
<keyword evidence="3" id="KW-1185">Reference proteome</keyword>
<proteinExistence type="predicted"/>
<feature type="region of interest" description="Disordered" evidence="1">
    <location>
        <begin position="1"/>
        <end position="20"/>
    </location>
</feature>